<comment type="caution">
    <text evidence="2">The sequence shown here is derived from an EMBL/GenBank/DDBJ whole genome shotgun (WGS) entry which is preliminary data.</text>
</comment>
<keyword evidence="3" id="KW-1185">Reference proteome</keyword>
<dbReference type="InterPro" id="IPR003018">
    <property type="entry name" value="GAF"/>
</dbReference>
<dbReference type="PROSITE" id="PS50883">
    <property type="entry name" value="EAL"/>
    <property type="match status" value="1"/>
</dbReference>
<dbReference type="InterPro" id="IPR043128">
    <property type="entry name" value="Rev_trsase/Diguanyl_cyclase"/>
</dbReference>
<dbReference type="EMBL" id="JAELXS010000011">
    <property type="protein sequence ID" value="MBJ6123354.1"/>
    <property type="molecule type" value="Genomic_DNA"/>
</dbReference>
<feature type="domain" description="EAL" evidence="1">
    <location>
        <begin position="328"/>
        <end position="583"/>
    </location>
</feature>
<dbReference type="Pfam" id="PF00563">
    <property type="entry name" value="EAL"/>
    <property type="match status" value="1"/>
</dbReference>
<dbReference type="InterPro" id="IPR001633">
    <property type="entry name" value="EAL_dom"/>
</dbReference>
<dbReference type="InterPro" id="IPR029787">
    <property type="entry name" value="Nucleotide_cyclase"/>
</dbReference>
<dbReference type="SUPFAM" id="SSF55073">
    <property type="entry name" value="Nucleotide cyclase"/>
    <property type="match status" value="1"/>
</dbReference>
<organism evidence="2 3">
    <name type="scientific">Sphingomonas mollis</name>
    <dbReference type="NCBI Taxonomy" id="2795726"/>
    <lineage>
        <taxon>Bacteria</taxon>
        <taxon>Pseudomonadati</taxon>
        <taxon>Pseudomonadota</taxon>
        <taxon>Alphaproteobacteria</taxon>
        <taxon>Sphingomonadales</taxon>
        <taxon>Sphingomonadaceae</taxon>
        <taxon>Sphingomonas</taxon>
    </lineage>
</organism>
<dbReference type="Proteomes" id="UP000640426">
    <property type="component" value="Unassembled WGS sequence"/>
</dbReference>
<protein>
    <submittedName>
        <fullName evidence="2">GGDEF and EAL domain-containing protein</fullName>
    </submittedName>
</protein>
<sequence length="630" mass="68756">MIYFREQARLDALYRLDLLDTPASESFDRITRLASQIFGLPAAAISLTDRDRQWFKSRVGIDRCSIPRDSAPCSEVVETMQPLVIEGFLASPCYADSPLGQAATRFYAGVPLITSDGYGLGTLCVLGTEPRQVLPSEMSALIDLAAMVMAQIELQHAFGRIDPVSGMPTRSQFRDDLADMARDYPGERRLAVMIDLARDDQISKIARAIGAARIDDLIIEASRSLGAALGPDRTAYHVGPTQFAFLSPPNVDEATYLQLLQSAFISLQAASSVRFVTSIAIGIRPFVLGQIATDDVLRGAASAAQDARRADGSIAVYSPSSDTAHQRQYGLMRDFGVALEEGSQLRLVYQPRIDLLTGFCIGAEALLRWRHPRLGDISPAEFIPIIEQTSLARPTTQWVLDAAMDQLVDWRHAGINITVAVNISAANLGEADLIERIETGLLERKLLPSQLEIEITESAIMDHPYHALSILRDMAAAGICVAIDDFGTGHSSLAYLQRLPAHVVKIDQTFVRNLTEVTGPDFVLLETMIGLAQKLGYRCVAEGVETSEAAAILAQIGCEEAQGFLFAKPIEVDRFARWISKHRARGESKSFTMPSSFRVNKSKETAKHNRFARSAGAARPLHVSVGSIAS</sequence>
<name>A0ABS0XTH3_9SPHN</name>
<dbReference type="InterPro" id="IPR029016">
    <property type="entry name" value="GAF-like_dom_sf"/>
</dbReference>
<dbReference type="Gene3D" id="3.30.450.40">
    <property type="match status" value="1"/>
</dbReference>
<proteinExistence type="predicted"/>
<dbReference type="PANTHER" id="PTHR33121">
    <property type="entry name" value="CYCLIC DI-GMP PHOSPHODIESTERASE PDEF"/>
    <property type="match status" value="1"/>
</dbReference>
<dbReference type="Pfam" id="PF01590">
    <property type="entry name" value="GAF"/>
    <property type="match status" value="1"/>
</dbReference>
<dbReference type="SMART" id="SM00052">
    <property type="entry name" value="EAL"/>
    <property type="match status" value="1"/>
</dbReference>
<dbReference type="Gene3D" id="3.30.70.270">
    <property type="match status" value="1"/>
</dbReference>
<dbReference type="RefSeq" id="WP_199040634.1">
    <property type="nucleotide sequence ID" value="NZ_JAELXS010000011.1"/>
</dbReference>
<evidence type="ECO:0000313" key="3">
    <source>
        <dbReference type="Proteomes" id="UP000640426"/>
    </source>
</evidence>
<evidence type="ECO:0000259" key="1">
    <source>
        <dbReference type="PROSITE" id="PS50883"/>
    </source>
</evidence>
<dbReference type="PANTHER" id="PTHR33121:SF19">
    <property type="entry name" value="CYCLIC DI-GMP PHOSPHODIESTERASE PA2567"/>
    <property type="match status" value="1"/>
</dbReference>
<dbReference type="SUPFAM" id="SSF55781">
    <property type="entry name" value="GAF domain-like"/>
    <property type="match status" value="1"/>
</dbReference>
<evidence type="ECO:0000313" key="2">
    <source>
        <dbReference type="EMBL" id="MBJ6123354.1"/>
    </source>
</evidence>
<dbReference type="InterPro" id="IPR050706">
    <property type="entry name" value="Cyclic-di-GMP_PDE-like"/>
</dbReference>
<dbReference type="SMART" id="SM00065">
    <property type="entry name" value="GAF"/>
    <property type="match status" value="1"/>
</dbReference>
<dbReference type="InterPro" id="IPR035919">
    <property type="entry name" value="EAL_sf"/>
</dbReference>
<reference evidence="3" key="1">
    <citation type="submission" date="2020-12" db="EMBL/GenBank/DDBJ databases">
        <title>Hymenobacter sp.</title>
        <authorList>
            <person name="Kim M.K."/>
        </authorList>
    </citation>
    <scope>NUCLEOTIDE SEQUENCE [LARGE SCALE GENOMIC DNA]</scope>
    <source>
        <strain evidence="3">BT553</strain>
    </source>
</reference>
<accession>A0ABS0XTH3</accession>
<gene>
    <name evidence="2" type="ORF">JAO74_16325</name>
</gene>
<dbReference type="CDD" id="cd01948">
    <property type="entry name" value="EAL"/>
    <property type="match status" value="1"/>
</dbReference>
<dbReference type="Gene3D" id="3.20.20.450">
    <property type="entry name" value="EAL domain"/>
    <property type="match status" value="1"/>
</dbReference>
<dbReference type="SUPFAM" id="SSF141868">
    <property type="entry name" value="EAL domain-like"/>
    <property type="match status" value="1"/>
</dbReference>